<organism evidence="2 3">
    <name type="scientific">Zea mays</name>
    <name type="common">Maize</name>
    <dbReference type="NCBI Taxonomy" id="4577"/>
    <lineage>
        <taxon>Eukaryota</taxon>
        <taxon>Viridiplantae</taxon>
        <taxon>Streptophyta</taxon>
        <taxon>Embryophyta</taxon>
        <taxon>Tracheophyta</taxon>
        <taxon>Spermatophyta</taxon>
        <taxon>Magnoliopsida</taxon>
        <taxon>Liliopsida</taxon>
        <taxon>Poales</taxon>
        <taxon>Poaceae</taxon>
        <taxon>PACMAD clade</taxon>
        <taxon>Panicoideae</taxon>
        <taxon>Andropogonodae</taxon>
        <taxon>Andropogoneae</taxon>
        <taxon>Tripsacinae</taxon>
        <taxon>Zea</taxon>
    </lineage>
</organism>
<evidence type="ECO:0000256" key="1">
    <source>
        <dbReference type="SAM" id="MobiDB-lite"/>
    </source>
</evidence>
<feature type="compositionally biased region" description="Basic and acidic residues" evidence="1">
    <location>
        <begin position="476"/>
        <end position="502"/>
    </location>
</feature>
<dbReference type="Proteomes" id="UP000007305">
    <property type="component" value="Chromosome 2"/>
</dbReference>
<evidence type="ECO:0000313" key="2">
    <source>
        <dbReference type="EnsemblPlants" id="Zm00001eb084250_P001"/>
    </source>
</evidence>
<reference evidence="2" key="3">
    <citation type="submission" date="2021-05" db="UniProtKB">
        <authorList>
            <consortium name="EnsemblPlants"/>
        </authorList>
    </citation>
    <scope>IDENTIFICATION</scope>
    <source>
        <strain evidence="2">cv. B73</strain>
    </source>
</reference>
<protein>
    <submittedName>
        <fullName evidence="2">Uncharacterized protein</fullName>
    </submittedName>
</protein>
<keyword evidence="3" id="KW-1185">Reference proteome</keyword>
<dbReference type="EnsemblPlants" id="Zm00001eb084250_T001">
    <property type="protein sequence ID" value="Zm00001eb084250_P001"/>
    <property type="gene ID" value="Zm00001eb084250"/>
</dbReference>
<sequence>MGGQSGLDASHWPAICHSIPPTHLGCSQNFRLCSEKAARGDRVGRHEQKTNVPTRRLLLGASSSLQRQSRRRGIIGRGNNGGGGAGGHGGHVHGVAPEHPEEGRVLLDLGQRVLRAGLCEGRLEVDVEHVLEVLGGADVGVVDEADGAVAVRPALDLGERDVAEGEGGEHLEEHGGALPVVREHDAGLEGAVGARHDGLPGQHHEAGDVAGVVLDAVRQHLHPVQLGGAGGRDGGRVAEAVGGHVLGGAGRVVEGLADDVEAHGRERVLALRQRLRVAHHAGQALLAHPGQRQQAVVHGELHLPDDVEPVPEQQVVVAVDAAAQRVLHGEHGAVRDPQLHGLERHLELVAGDGVAARVRLPGRLLAVRAGHALVGHAQLRPVHRRRGQVRDAKRLRQVLGDGAIDTTTHGDQIQHRPVLSRRRGRGRRDVAVDGVRTERGHLAGQHGAAALPLRPPADDRALQRAPHHASAPPRGVAREPRILPDRRPGDTRCSHCDTDWFK</sequence>
<dbReference type="Gramene" id="Zm00001eb084250_T001">
    <property type="protein sequence ID" value="Zm00001eb084250_P001"/>
    <property type="gene ID" value="Zm00001eb084250"/>
</dbReference>
<feature type="compositionally biased region" description="Basic and acidic residues" evidence="1">
    <location>
        <begin position="427"/>
        <end position="441"/>
    </location>
</feature>
<dbReference type="AlphaFoldDB" id="A0A804MGP4"/>
<evidence type="ECO:0000313" key="3">
    <source>
        <dbReference type="Proteomes" id="UP000007305"/>
    </source>
</evidence>
<name>A0A804MGP4_MAIZE</name>
<feature type="region of interest" description="Disordered" evidence="1">
    <location>
        <begin position="406"/>
        <end position="502"/>
    </location>
</feature>
<reference evidence="2" key="2">
    <citation type="submission" date="2019-07" db="EMBL/GenBank/DDBJ databases">
        <authorList>
            <person name="Seetharam A."/>
            <person name="Woodhouse M."/>
            <person name="Cannon E."/>
        </authorList>
    </citation>
    <scope>NUCLEOTIDE SEQUENCE [LARGE SCALE GENOMIC DNA]</scope>
    <source>
        <strain evidence="2">cv. B73</strain>
    </source>
</reference>
<feature type="compositionally biased region" description="Low complexity" evidence="1">
    <location>
        <begin position="442"/>
        <end position="452"/>
    </location>
</feature>
<accession>A0A804MGP4</accession>
<feature type="region of interest" description="Disordered" evidence="1">
    <location>
        <begin position="63"/>
        <end position="98"/>
    </location>
</feature>
<reference evidence="3" key="1">
    <citation type="submission" date="2015-12" db="EMBL/GenBank/DDBJ databases">
        <title>Update maize B73 reference genome by single molecule sequencing technologies.</title>
        <authorList>
            <consortium name="Maize Genome Sequencing Project"/>
            <person name="Ware D."/>
        </authorList>
    </citation>
    <scope>NUCLEOTIDE SEQUENCE [LARGE SCALE GENOMIC DNA]</scope>
    <source>
        <strain evidence="3">cv. B73</strain>
    </source>
</reference>
<feature type="compositionally biased region" description="Gly residues" evidence="1">
    <location>
        <begin position="75"/>
        <end position="89"/>
    </location>
</feature>
<proteinExistence type="predicted"/>
<dbReference type="InParanoid" id="A0A804MGP4"/>